<gene>
    <name evidence="18" type="ORF">PNBC_01690</name>
</gene>
<evidence type="ECO:0000256" key="7">
    <source>
        <dbReference type="ARBA" id="ARBA00022741"/>
    </source>
</evidence>
<keyword evidence="6" id="KW-0808">Transferase</keyword>
<evidence type="ECO:0000256" key="5">
    <source>
        <dbReference type="ARBA" id="ARBA00022553"/>
    </source>
</evidence>
<dbReference type="PROSITE" id="PS50110">
    <property type="entry name" value="RESPONSE_REGULATORY"/>
    <property type="match status" value="1"/>
</dbReference>
<dbReference type="FunFam" id="3.30.565.10:FF:000006">
    <property type="entry name" value="Sensor histidine kinase WalK"/>
    <property type="match status" value="1"/>
</dbReference>
<dbReference type="SUPFAM" id="SSF55781">
    <property type="entry name" value="GAF domain-like"/>
    <property type="match status" value="1"/>
</dbReference>
<keyword evidence="19" id="KW-1185">Reference proteome</keyword>
<dbReference type="InterPro" id="IPR036097">
    <property type="entry name" value="HisK_dim/P_sf"/>
</dbReference>
<feature type="coiled-coil region" evidence="13">
    <location>
        <begin position="253"/>
        <end position="301"/>
    </location>
</feature>
<feature type="domain" description="Response regulatory" evidence="16">
    <location>
        <begin position="831"/>
        <end position="945"/>
    </location>
</feature>
<dbReference type="SMART" id="SM00388">
    <property type="entry name" value="HisKA"/>
    <property type="match status" value="1"/>
</dbReference>
<name>A0A167GBC9_9BACL</name>
<dbReference type="InterPro" id="IPR036890">
    <property type="entry name" value="HATPase_C_sf"/>
</dbReference>
<evidence type="ECO:0000256" key="1">
    <source>
        <dbReference type="ARBA" id="ARBA00000085"/>
    </source>
</evidence>
<keyword evidence="11 14" id="KW-0472">Membrane</keyword>
<dbReference type="SUPFAM" id="SSF55874">
    <property type="entry name" value="ATPase domain of HSP90 chaperone/DNA topoisomerase II/histidine kinase"/>
    <property type="match status" value="1"/>
</dbReference>
<dbReference type="PANTHER" id="PTHR43047:SF72">
    <property type="entry name" value="OSMOSENSING HISTIDINE PROTEIN KINASE SLN1"/>
    <property type="match status" value="1"/>
</dbReference>
<evidence type="ECO:0000256" key="13">
    <source>
        <dbReference type="SAM" id="Coils"/>
    </source>
</evidence>
<dbReference type="SUPFAM" id="SSF55785">
    <property type="entry name" value="PYP-like sensor domain (PAS domain)"/>
    <property type="match status" value="1"/>
</dbReference>
<dbReference type="PANTHER" id="PTHR43047">
    <property type="entry name" value="TWO-COMPONENT HISTIDINE PROTEIN KINASE"/>
    <property type="match status" value="1"/>
</dbReference>
<evidence type="ECO:0000259" key="17">
    <source>
        <dbReference type="PROSITE" id="PS50885"/>
    </source>
</evidence>
<evidence type="ECO:0000256" key="9">
    <source>
        <dbReference type="ARBA" id="ARBA00022840"/>
    </source>
</evidence>
<dbReference type="PROSITE" id="PS50109">
    <property type="entry name" value="HIS_KIN"/>
    <property type="match status" value="1"/>
</dbReference>
<dbReference type="InterPro" id="IPR003660">
    <property type="entry name" value="HAMP_dom"/>
</dbReference>
<dbReference type="GO" id="GO:0005886">
    <property type="term" value="C:plasma membrane"/>
    <property type="evidence" value="ECO:0007669"/>
    <property type="project" value="UniProtKB-SubCell"/>
</dbReference>
<dbReference type="InterPro" id="IPR005467">
    <property type="entry name" value="His_kinase_dom"/>
</dbReference>
<comment type="catalytic activity">
    <reaction evidence="1">
        <text>ATP + protein L-histidine = ADP + protein N-phospho-L-histidine.</text>
        <dbReference type="EC" id="2.7.13.3"/>
    </reaction>
</comment>
<dbReference type="AlphaFoldDB" id="A0A167GBC9"/>
<dbReference type="SUPFAM" id="SSF158472">
    <property type="entry name" value="HAMP domain-like"/>
    <property type="match status" value="1"/>
</dbReference>
<dbReference type="Gene3D" id="3.30.565.10">
    <property type="entry name" value="Histidine kinase-like ATPase, C-terminal domain"/>
    <property type="match status" value="1"/>
</dbReference>
<dbReference type="InterPro" id="IPR001789">
    <property type="entry name" value="Sig_transdc_resp-reg_receiver"/>
</dbReference>
<evidence type="ECO:0000256" key="10">
    <source>
        <dbReference type="ARBA" id="ARBA00023012"/>
    </source>
</evidence>
<dbReference type="InterPro" id="IPR035965">
    <property type="entry name" value="PAS-like_dom_sf"/>
</dbReference>
<dbReference type="SUPFAM" id="SSF52172">
    <property type="entry name" value="CheY-like"/>
    <property type="match status" value="1"/>
</dbReference>
<evidence type="ECO:0000256" key="2">
    <source>
        <dbReference type="ARBA" id="ARBA00004651"/>
    </source>
</evidence>
<dbReference type="InterPro" id="IPR029016">
    <property type="entry name" value="GAF-like_dom_sf"/>
</dbReference>
<keyword evidence="14" id="KW-0812">Transmembrane</keyword>
<dbReference type="Pfam" id="PF02518">
    <property type="entry name" value="HATPase_c"/>
    <property type="match status" value="1"/>
</dbReference>
<evidence type="ECO:0000256" key="3">
    <source>
        <dbReference type="ARBA" id="ARBA00012438"/>
    </source>
</evidence>
<dbReference type="Pfam" id="PF00512">
    <property type="entry name" value="HisKA"/>
    <property type="match status" value="1"/>
</dbReference>
<evidence type="ECO:0000256" key="4">
    <source>
        <dbReference type="ARBA" id="ARBA00022475"/>
    </source>
</evidence>
<dbReference type="PRINTS" id="PR00344">
    <property type="entry name" value="BCTRLSENSOR"/>
</dbReference>
<feature type="domain" description="Histidine kinase" evidence="15">
    <location>
        <begin position="594"/>
        <end position="809"/>
    </location>
</feature>
<evidence type="ECO:0000256" key="8">
    <source>
        <dbReference type="ARBA" id="ARBA00022777"/>
    </source>
</evidence>
<dbReference type="InterPro" id="IPR004358">
    <property type="entry name" value="Sig_transdc_His_kin-like_C"/>
</dbReference>
<feature type="modified residue" description="4-aspartylphosphate" evidence="12">
    <location>
        <position position="880"/>
    </location>
</feature>
<dbReference type="CDD" id="cd00075">
    <property type="entry name" value="HATPase"/>
    <property type="match status" value="1"/>
</dbReference>
<comment type="caution">
    <text evidence="18">The sequence shown here is derived from an EMBL/GenBank/DDBJ whole genome shotgun (WGS) entry which is preliminary data.</text>
</comment>
<dbReference type="CDD" id="cd00082">
    <property type="entry name" value="HisKA"/>
    <property type="match status" value="1"/>
</dbReference>
<evidence type="ECO:0000313" key="18">
    <source>
        <dbReference type="EMBL" id="OAB77411.1"/>
    </source>
</evidence>
<evidence type="ECO:0000256" key="14">
    <source>
        <dbReference type="SAM" id="Phobius"/>
    </source>
</evidence>
<dbReference type="Pfam" id="PF00072">
    <property type="entry name" value="Response_reg"/>
    <property type="match status" value="1"/>
</dbReference>
<dbReference type="STRING" id="1763538.LPB68_10695"/>
<dbReference type="NCBIfam" id="TIGR00229">
    <property type="entry name" value="sensory_box"/>
    <property type="match status" value="1"/>
</dbReference>
<proteinExistence type="predicted"/>
<dbReference type="Proteomes" id="UP000077134">
    <property type="component" value="Unassembled WGS sequence"/>
</dbReference>
<dbReference type="Gene3D" id="3.40.50.2300">
    <property type="match status" value="1"/>
</dbReference>
<evidence type="ECO:0000259" key="15">
    <source>
        <dbReference type="PROSITE" id="PS50109"/>
    </source>
</evidence>
<dbReference type="Gene3D" id="1.10.287.130">
    <property type="match status" value="1"/>
</dbReference>
<feature type="transmembrane region" description="Helical" evidence="14">
    <location>
        <begin position="12"/>
        <end position="42"/>
    </location>
</feature>
<evidence type="ECO:0000256" key="11">
    <source>
        <dbReference type="ARBA" id="ARBA00023136"/>
    </source>
</evidence>
<dbReference type="OrthoDB" id="9813151at2"/>
<keyword evidence="7" id="KW-0547">Nucleotide-binding</keyword>
<keyword evidence="10" id="KW-0902">Two-component regulatory system</keyword>
<dbReference type="EC" id="2.7.13.3" evidence="3"/>
<feature type="domain" description="HAMP" evidence="17">
    <location>
        <begin position="213"/>
        <end position="265"/>
    </location>
</feature>
<evidence type="ECO:0000259" key="16">
    <source>
        <dbReference type="PROSITE" id="PS50110"/>
    </source>
</evidence>
<sequence length="950" mass="108777">MNRFKEYIKHSINIRIITIMMVGFTLILVGASVMALSTITIIRNYDDKINNMNRSHDHISDIANQTNEIILRVRGYFAYLDRYEYEQIFNVKKELDRSISSFKSTPLSSEEAKLVRNVENFFDEYLMSILPQGLVFAEKGDYDALRNLITLGVNSPVNEIISFAHESEKEIRVQLKNENEILLEKLFFRGVSFIVYTIMVLFLSIYMSRKLSKDIGNPLRQLSRYAMYYAEGDKIQPDILERKDEIGHLSRSLNNMIYEIQEKNEELLAQNEELLSQQDELQAQQDELQQALIQMEENESYLNKRYVFTQSIANTLDKKELLHSIIRNMVEVTSSEKGILILMNETQDHAAHGISQEEISQFMNGFMQSAAIRSLYSKQLYLRERDATPGEKGYISEPLSAYDLFLPIYKGDGNITACMVLTRVGKCFGDRDQKEIISLVGQISLSLEKLEMFEATEGQRQLTQDMMNTIQEGVQFMNLNGQSLQVNHKLYELMGLSYVDSELDGMSLQDFMALLAPRIEDFKSLYEFIENALSDNLGQIQSLNYVLKGEETRYIQIYWEPIYHNKQKFGILLVHRDITKEYEVDRMKSEFVSTVSHELRTPLASILGFSELMLHRELNPERQRKYTATIHQEANRLTLLVNDFLDLQRMENGMQFYDFRPVDMIHLIEEVKEIQQASTTHHRIISNSSHEKMVVLGDRDKLYQAMVNLVSNAIKYSPDGGDIIIFSHQMGDNIWIEITDKGLGIPAQAISSLFTKFYRVDSSDRSKIGGTGLGLAIVKEIVSHHQGDVSVKSQLGEGSSFSIILPIYKSDIAPISTSQLSTNIGEDTPVNVMLVENDINLAGMLQEELVEKGYRTTIYSDGVNAIRAMEEQPPHIIVLDLKLSPEVSGWGVIERMKSSEQLKSIPIIISSAFEDKGRALQMGISHFLIKPYVTVKLFEAIEDILSIRKI</sequence>
<reference evidence="18 19" key="1">
    <citation type="submission" date="2016-02" db="EMBL/GenBank/DDBJ databases">
        <title>Paenibacillus sp. LPB0068, isolated from Crassostrea gigas.</title>
        <authorList>
            <person name="Shin S.-K."/>
            <person name="Yi H."/>
        </authorList>
    </citation>
    <scope>NUCLEOTIDE SEQUENCE [LARGE SCALE GENOMIC DNA]</scope>
    <source>
        <strain evidence="18 19">LPB0068</strain>
    </source>
</reference>
<dbReference type="PROSITE" id="PS50885">
    <property type="entry name" value="HAMP"/>
    <property type="match status" value="1"/>
</dbReference>
<keyword evidence="14" id="KW-1133">Transmembrane helix</keyword>
<dbReference type="CDD" id="cd06225">
    <property type="entry name" value="HAMP"/>
    <property type="match status" value="1"/>
</dbReference>
<protein>
    <recommendedName>
        <fullName evidence="3">histidine kinase</fullName>
        <ecNumber evidence="3">2.7.13.3</ecNumber>
    </recommendedName>
</protein>
<dbReference type="SMART" id="SM00448">
    <property type="entry name" value="REC"/>
    <property type="match status" value="1"/>
</dbReference>
<organism evidence="18 19">
    <name type="scientific">Paenibacillus crassostreae</name>
    <dbReference type="NCBI Taxonomy" id="1763538"/>
    <lineage>
        <taxon>Bacteria</taxon>
        <taxon>Bacillati</taxon>
        <taxon>Bacillota</taxon>
        <taxon>Bacilli</taxon>
        <taxon>Bacillales</taxon>
        <taxon>Paenibacillaceae</taxon>
        <taxon>Paenibacillus</taxon>
    </lineage>
</organism>
<dbReference type="RefSeq" id="WP_068654628.1">
    <property type="nucleotide sequence ID" value="NZ_CP017770.1"/>
</dbReference>
<evidence type="ECO:0000313" key="19">
    <source>
        <dbReference type="Proteomes" id="UP000077134"/>
    </source>
</evidence>
<dbReference type="FunFam" id="1.10.287.130:FF:000001">
    <property type="entry name" value="Two-component sensor histidine kinase"/>
    <property type="match status" value="1"/>
</dbReference>
<dbReference type="GO" id="GO:0005524">
    <property type="term" value="F:ATP binding"/>
    <property type="evidence" value="ECO:0007669"/>
    <property type="project" value="UniProtKB-KW"/>
</dbReference>
<dbReference type="GO" id="GO:0009927">
    <property type="term" value="F:histidine phosphotransfer kinase activity"/>
    <property type="evidence" value="ECO:0007669"/>
    <property type="project" value="TreeGrafter"/>
</dbReference>
<keyword evidence="5 12" id="KW-0597">Phosphoprotein</keyword>
<comment type="subcellular location">
    <subcellularLocation>
        <location evidence="2">Cell membrane</location>
        <topology evidence="2">Multi-pass membrane protein</topology>
    </subcellularLocation>
</comment>
<evidence type="ECO:0000256" key="6">
    <source>
        <dbReference type="ARBA" id="ARBA00022679"/>
    </source>
</evidence>
<dbReference type="EMBL" id="LSFN01000004">
    <property type="protein sequence ID" value="OAB77411.1"/>
    <property type="molecule type" value="Genomic_DNA"/>
</dbReference>
<keyword evidence="8" id="KW-0418">Kinase</keyword>
<dbReference type="KEGG" id="pcx:LPB68_10695"/>
<accession>A0A167GBC9</accession>
<dbReference type="InterPro" id="IPR003594">
    <property type="entry name" value="HATPase_dom"/>
</dbReference>
<keyword evidence="4" id="KW-1003">Cell membrane</keyword>
<dbReference type="SUPFAM" id="SSF47384">
    <property type="entry name" value="Homodimeric domain of signal transducing histidine kinase"/>
    <property type="match status" value="1"/>
</dbReference>
<dbReference type="InterPro" id="IPR003661">
    <property type="entry name" value="HisK_dim/P_dom"/>
</dbReference>
<keyword evidence="9" id="KW-0067">ATP-binding</keyword>
<dbReference type="Gene3D" id="3.30.450.40">
    <property type="match status" value="1"/>
</dbReference>
<feature type="transmembrane region" description="Helical" evidence="14">
    <location>
        <begin position="186"/>
        <end position="207"/>
    </location>
</feature>
<dbReference type="SMART" id="SM00304">
    <property type="entry name" value="HAMP"/>
    <property type="match status" value="1"/>
</dbReference>
<evidence type="ECO:0000256" key="12">
    <source>
        <dbReference type="PROSITE-ProRule" id="PRU00169"/>
    </source>
</evidence>
<keyword evidence="13" id="KW-0175">Coiled coil</keyword>
<dbReference type="Gene3D" id="3.30.450.20">
    <property type="entry name" value="PAS domain"/>
    <property type="match status" value="1"/>
</dbReference>
<dbReference type="GO" id="GO:0000155">
    <property type="term" value="F:phosphorelay sensor kinase activity"/>
    <property type="evidence" value="ECO:0007669"/>
    <property type="project" value="InterPro"/>
</dbReference>
<dbReference type="SMART" id="SM00387">
    <property type="entry name" value="HATPase_c"/>
    <property type="match status" value="1"/>
</dbReference>
<dbReference type="InterPro" id="IPR011006">
    <property type="entry name" value="CheY-like_superfamily"/>
</dbReference>
<dbReference type="Gene3D" id="6.10.340.10">
    <property type="match status" value="1"/>
</dbReference>
<dbReference type="InterPro" id="IPR000014">
    <property type="entry name" value="PAS"/>
</dbReference>